<keyword evidence="3" id="KW-1185">Reference proteome</keyword>
<gene>
    <name evidence="2" type="ordered locus">LI0629</name>
</gene>
<dbReference type="KEGG" id="lip:LI0629"/>
<dbReference type="EMBL" id="AM180252">
    <property type="protein sequence ID" value="CAJ54683.1"/>
    <property type="molecule type" value="Genomic_DNA"/>
</dbReference>
<feature type="domain" description="DUF4139" evidence="1">
    <location>
        <begin position="210"/>
        <end position="504"/>
    </location>
</feature>
<dbReference type="OrthoDB" id="5449693at2"/>
<dbReference type="eggNOG" id="COG1196">
    <property type="taxonomic scope" value="Bacteria"/>
</dbReference>
<dbReference type="InterPro" id="IPR011935">
    <property type="entry name" value="CHP02231"/>
</dbReference>
<dbReference type="Pfam" id="PF13598">
    <property type="entry name" value="DUF4139"/>
    <property type="match status" value="1"/>
</dbReference>
<accession>Q1MQP4</accession>
<protein>
    <recommendedName>
        <fullName evidence="1">DUF4139 domain-containing protein</fullName>
    </recommendedName>
</protein>
<evidence type="ECO:0000313" key="3">
    <source>
        <dbReference type="Proteomes" id="UP000002430"/>
    </source>
</evidence>
<dbReference type="STRING" id="363253.LI0629"/>
<dbReference type="InterPro" id="IPR037291">
    <property type="entry name" value="DUF4139"/>
</dbReference>
<dbReference type="AlphaFoldDB" id="Q1MQP4"/>
<proteinExistence type="predicted"/>
<evidence type="ECO:0000313" key="2">
    <source>
        <dbReference type="EMBL" id="CAJ54683.1"/>
    </source>
</evidence>
<dbReference type="HOGENOM" id="CLU_010457_3_1_7"/>
<dbReference type="Proteomes" id="UP000002430">
    <property type="component" value="Chromosome"/>
</dbReference>
<evidence type="ECO:0000259" key="1">
    <source>
        <dbReference type="Pfam" id="PF13598"/>
    </source>
</evidence>
<dbReference type="PANTHER" id="PTHR31005:SF8">
    <property type="entry name" value="DUF4139 DOMAIN-CONTAINING PROTEIN"/>
    <property type="match status" value="1"/>
</dbReference>
<reference evidence="2 3" key="1">
    <citation type="submission" date="2005-11" db="EMBL/GenBank/DDBJ databases">
        <title>The complete genome sequence of Lawsonia intracellularis: the causative agent of proliferative enteropathy.</title>
        <authorList>
            <person name="Kaur K."/>
            <person name="Zhang Q."/>
            <person name="Beckler D."/>
            <person name="Munir S."/>
            <person name="Li L."/>
            <person name="Kinsley K."/>
            <person name="Herron L."/>
            <person name="Peterson A."/>
            <person name="May B."/>
            <person name="Singh S."/>
            <person name="Gebhart C."/>
            <person name="Kapur V."/>
        </authorList>
    </citation>
    <scope>NUCLEOTIDE SEQUENCE [LARGE SCALE GENOMIC DNA]</scope>
    <source>
        <strain evidence="2 3">PHE/MN1-00</strain>
    </source>
</reference>
<sequence length="514" mass="57068">MQSSLKIQFFLFLIGINVLSRTIIAMAAPTNPVAITLYPTGGWIQVVEELPVQDDKVYFELPAGAQLGSLLLSIEGQFIGSIETTPIASIDSPVVAKIRERYTKAVQEVALIRGKLAAVKAKIALWSNPECPSRSIEEIKKFDSMMGSKIEELYVAESTIEPALKKALYELELLEKAIVDAGGKNTYATAITAVIRPDKTNKKPNKQVIVQYGYMLSDCGWNPIYRFDALPEKGIVQVVQEAEIRQASGQDWRNADITLASVNIGSALVPPNLPDWKILPAPIQTYRQGQEVSPIADNAMYLAKSSVPIVHAQEEPTFTTWSLGKVTVPAGMVMRFMLYKNDWDAKFFRLLRPSVQPHSYLVANIDIPSSVDLIPGSAQFMVDGKVVGNGYFTLRSEENHIYFGVDPRVTAQMILDKSQSGRDGFLDKKQSHSWSWNIKVCNDHTVPVKVVVEEPEPQSGDIGIIITTQSNPKPIIEDHMYLWKMTLPAEGEIDIQHSVLMTAPGDMRIIEGRR</sequence>
<organism evidence="2 3">
    <name type="scientific">Lawsonia intracellularis (strain PHE/MN1-00)</name>
    <dbReference type="NCBI Taxonomy" id="363253"/>
    <lineage>
        <taxon>Bacteria</taxon>
        <taxon>Pseudomonadati</taxon>
        <taxon>Thermodesulfobacteriota</taxon>
        <taxon>Desulfovibrionia</taxon>
        <taxon>Desulfovibrionales</taxon>
        <taxon>Desulfovibrionaceae</taxon>
        <taxon>Lawsonia</taxon>
    </lineage>
</organism>
<dbReference type="RefSeq" id="WP_011526712.1">
    <property type="nucleotide sequence ID" value="NC_008011.1"/>
</dbReference>
<dbReference type="PANTHER" id="PTHR31005">
    <property type="entry name" value="DUF4139 DOMAIN-CONTAINING PROTEIN"/>
    <property type="match status" value="1"/>
</dbReference>
<name>Q1MQP4_LAWIP</name>